<accession>A0A0F3NLL5</accession>
<comment type="subcellular location">
    <subcellularLocation>
        <location evidence="1">Virion</location>
    </subcellularLocation>
</comment>
<evidence type="ECO:0000313" key="4">
    <source>
        <dbReference type="Proteomes" id="UP000033562"/>
    </source>
</evidence>
<dbReference type="NCBIfam" id="TIGR01554">
    <property type="entry name" value="major_cap_HK97"/>
    <property type="match status" value="1"/>
</dbReference>
<evidence type="ECO:0000256" key="1">
    <source>
        <dbReference type="ARBA" id="ARBA00004328"/>
    </source>
</evidence>
<dbReference type="Gene3D" id="3.30.2320.10">
    <property type="entry name" value="hypothetical protein PF0899 domain"/>
    <property type="match status" value="1"/>
</dbReference>
<evidence type="ECO:0000313" key="3">
    <source>
        <dbReference type="EMBL" id="KJV68661.1"/>
    </source>
</evidence>
<protein>
    <submittedName>
        <fullName evidence="3">Phage major capsid protein, HK97 family</fullName>
    </submittedName>
</protein>
<sequence>MEILEIQNNVNTLISSWQEFQKSTQDKMSELDKKYITNSVLTKKLEIIDNEFNEQKDRLDKLEVISNRININDKNQESFEYKSLKEYIHKGHTTTLTQKNINHSDYAYFVPREISMQIDNNLAKNSIMRQLCSVEKISSDSLECFITNNQDTFVGWRDDTKEESIKTNTQAPKINKKVIYLYELYAQPQITKKLLEDSSLDIGSWLINYLVDAFSRTENKAFISGDGIQKPSGIISSISDEDNEDAVQCITSNKLDSEAIIKLYYSLDEYFAAKATFIMHRSVIQEIRSLKSSSGQYIWQPGLSASHPETLMGIPIYQTSDMPLVTSEFPIIAIADFKSAYKIVENQDIKILRDPFTNKSCVTFYTTKRVGGDIVNNDAIKLLKIKKTTS</sequence>
<dbReference type="RefSeq" id="WP_045808539.1">
    <property type="nucleotide sequence ID" value="NZ_LANX01000001.1"/>
</dbReference>
<dbReference type="AlphaFoldDB" id="A0A0F3NLL5"/>
<dbReference type="Pfam" id="PF05065">
    <property type="entry name" value="Phage_capsid"/>
    <property type="match status" value="1"/>
</dbReference>
<dbReference type="EMBL" id="LANX01000001">
    <property type="protein sequence ID" value="KJV68661.1"/>
    <property type="molecule type" value="Genomic_DNA"/>
</dbReference>
<comment type="caution">
    <text evidence="3">The sequence shown here is derived from an EMBL/GenBank/DDBJ whole genome shotgun (WGS) entry which is preliminary data.</text>
</comment>
<dbReference type="InterPro" id="IPR054612">
    <property type="entry name" value="Phage_capsid-like_C"/>
</dbReference>
<dbReference type="OrthoDB" id="9786516at2"/>
<gene>
    <name evidence="3" type="ORF">NLO413_0021</name>
</gene>
<dbReference type="PATRIC" id="fig|1359163.3.peg.21"/>
<evidence type="ECO:0000259" key="2">
    <source>
        <dbReference type="Pfam" id="PF05065"/>
    </source>
</evidence>
<dbReference type="Proteomes" id="UP000033562">
    <property type="component" value="Unassembled WGS sequence"/>
</dbReference>
<name>A0A0F3NLL5_9RICK</name>
<organism evidence="3 4">
    <name type="scientific">Candidatus Neoehrlichia procyonis str. RAC413</name>
    <dbReference type="NCBI Taxonomy" id="1359163"/>
    <lineage>
        <taxon>Bacteria</taxon>
        <taxon>Pseudomonadati</taxon>
        <taxon>Pseudomonadota</taxon>
        <taxon>Alphaproteobacteria</taxon>
        <taxon>Rickettsiales</taxon>
        <taxon>Anaplasmataceae</taxon>
        <taxon>Candidatus Neoehrlichia</taxon>
    </lineage>
</organism>
<keyword evidence="4" id="KW-1185">Reference proteome</keyword>
<reference evidence="3 4" key="1">
    <citation type="submission" date="2015-02" db="EMBL/GenBank/DDBJ databases">
        <title>Genome Sequencing of Rickettsiales.</title>
        <authorList>
            <person name="Daugherty S.C."/>
            <person name="Su Q."/>
            <person name="Abolude K."/>
            <person name="Beier-Sexton M."/>
            <person name="Carlyon J.A."/>
            <person name="Carter R."/>
            <person name="Day N.P."/>
            <person name="Dumler S.J."/>
            <person name="Dyachenko V."/>
            <person name="Godinez A."/>
            <person name="Kurtti T.J."/>
            <person name="Lichay M."/>
            <person name="Mullins K.E."/>
            <person name="Ott S."/>
            <person name="Pappas-Brown V."/>
            <person name="Paris D.H."/>
            <person name="Patel P."/>
            <person name="Richards A.L."/>
            <person name="Sadzewicz L."/>
            <person name="Sears K."/>
            <person name="Seidman D."/>
            <person name="Sengamalay N."/>
            <person name="Stenos J."/>
            <person name="Tallon L.J."/>
            <person name="Vincent G."/>
            <person name="Fraser C.M."/>
            <person name="Munderloh U."/>
            <person name="Dunning-Hotopp J.C."/>
        </authorList>
    </citation>
    <scope>NUCLEOTIDE SEQUENCE [LARGE SCALE GENOMIC DNA]</scope>
    <source>
        <strain evidence="3 4">RAC413</strain>
    </source>
</reference>
<dbReference type="InterPro" id="IPR024455">
    <property type="entry name" value="Phage_capsid"/>
</dbReference>
<proteinExistence type="predicted"/>
<dbReference type="STRING" id="1359163.NLO413_0021"/>
<dbReference type="SUPFAM" id="SSF56563">
    <property type="entry name" value="Major capsid protein gp5"/>
    <property type="match status" value="1"/>
</dbReference>
<feature type="domain" description="Phage capsid-like C-terminal" evidence="2">
    <location>
        <begin position="107"/>
        <end position="384"/>
    </location>
</feature>